<reference evidence="2" key="1">
    <citation type="journal article" date="2020" name="mSystems">
        <title>Genome- and Community-Level Interaction Insights into Carbon Utilization and Element Cycling Functions of Hydrothermarchaeota in Hydrothermal Sediment.</title>
        <authorList>
            <person name="Zhou Z."/>
            <person name="Liu Y."/>
            <person name="Xu W."/>
            <person name="Pan J."/>
            <person name="Luo Z.H."/>
            <person name="Li M."/>
        </authorList>
    </citation>
    <scope>NUCLEOTIDE SEQUENCE [LARGE SCALE GENOMIC DNA]</scope>
    <source>
        <strain evidence="1">SpSt-629</strain>
        <strain evidence="2">SpSt-688</strain>
    </source>
</reference>
<proteinExistence type="predicted"/>
<dbReference type="AlphaFoldDB" id="A0A7J3MYG8"/>
<dbReference type="Pfam" id="PF06557">
    <property type="entry name" value="DUF1122"/>
    <property type="match status" value="1"/>
</dbReference>
<dbReference type="SUPFAM" id="SSF55729">
    <property type="entry name" value="Acyl-CoA N-acyltransferases (Nat)"/>
    <property type="match status" value="1"/>
</dbReference>
<comment type="caution">
    <text evidence="2">The sequence shown here is derived from an EMBL/GenBank/DDBJ whole genome shotgun (WGS) entry which is preliminary data.</text>
</comment>
<dbReference type="EMBL" id="DTAU01000094">
    <property type="protein sequence ID" value="HFQ78973.1"/>
    <property type="molecule type" value="Genomic_DNA"/>
</dbReference>
<name>A0A7J3MYG8_9CREN</name>
<protein>
    <submittedName>
        <fullName evidence="2">DUF1122 domain-containing protein</fullName>
    </submittedName>
</protein>
<organism evidence="2">
    <name type="scientific">Ignisphaera aggregans</name>
    <dbReference type="NCBI Taxonomy" id="334771"/>
    <lineage>
        <taxon>Archaea</taxon>
        <taxon>Thermoproteota</taxon>
        <taxon>Thermoprotei</taxon>
        <taxon>Desulfurococcales</taxon>
        <taxon>Desulfurococcaceae</taxon>
        <taxon>Ignisphaera</taxon>
    </lineage>
</organism>
<dbReference type="InterPro" id="IPR016181">
    <property type="entry name" value="Acyl_CoA_acyltransferase"/>
</dbReference>
<dbReference type="Gene3D" id="3.40.630.30">
    <property type="match status" value="1"/>
</dbReference>
<sequence length="198" mass="24008">MEFSVKSGRFLEEKNITIYITYRGTKRRLLVMKMFTGRPPHYRKWIEVFMINRELIFNDKIFKFIDSIYEDNLVKCLSNILQGGERLFIEYIYDYETRKALEIGVPPPLTRLGYILFKNGFTWFKDWYFPEGFMEGNPKLQAEKPIDENIRRKHIDEICREVRENIDRIKALRNLGEYTWIMDNVLKRAEHILKLCKY</sequence>
<dbReference type="InterPro" id="IPR008304">
    <property type="entry name" value="UCP017998"/>
</dbReference>
<evidence type="ECO:0000313" key="2">
    <source>
        <dbReference type="EMBL" id="HGT98584.1"/>
    </source>
</evidence>
<dbReference type="EMBL" id="DTDH01000127">
    <property type="protein sequence ID" value="HGT98584.1"/>
    <property type="molecule type" value="Genomic_DNA"/>
</dbReference>
<gene>
    <name evidence="1" type="ORF">ENT99_04635</name>
    <name evidence="2" type="ORF">ENU64_04060</name>
</gene>
<accession>A0A7J3MYG8</accession>
<evidence type="ECO:0000313" key="1">
    <source>
        <dbReference type="EMBL" id="HFQ78973.1"/>
    </source>
</evidence>